<evidence type="ECO:0000256" key="2">
    <source>
        <dbReference type="ARBA" id="ARBA00007703"/>
    </source>
</evidence>
<comment type="similarity">
    <text evidence="2">Belongs to the FlgN family.</text>
</comment>
<organism evidence="5 6">
    <name type="scientific">Leptospira broomii serovar Hurstbridge str. 5399</name>
    <dbReference type="NCBI Taxonomy" id="1049789"/>
    <lineage>
        <taxon>Bacteria</taxon>
        <taxon>Pseudomonadati</taxon>
        <taxon>Spirochaetota</taxon>
        <taxon>Spirochaetia</taxon>
        <taxon>Leptospirales</taxon>
        <taxon>Leptospiraceae</taxon>
        <taxon>Leptospira</taxon>
    </lineage>
</organism>
<dbReference type="InterPro" id="IPR007809">
    <property type="entry name" value="FlgN-like"/>
</dbReference>
<evidence type="ECO:0000256" key="1">
    <source>
        <dbReference type="ARBA" id="ARBA00002397"/>
    </source>
</evidence>
<protein>
    <submittedName>
        <fullName evidence="5">FlgN protein</fullName>
    </submittedName>
</protein>
<dbReference type="Pfam" id="PF05130">
    <property type="entry name" value="FlgN"/>
    <property type="match status" value="1"/>
</dbReference>
<dbReference type="Gene3D" id="1.20.58.300">
    <property type="entry name" value="FlgN-like"/>
    <property type="match status" value="1"/>
</dbReference>
<name>T0FDE4_9LEPT</name>
<dbReference type="EMBL" id="AHMO02000008">
    <property type="protein sequence ID" value="EQA45901.1"/>
    <property type="molecule type" value="Genomic_DNA"/>
</dbReference>
<dbReference type="Proteomes" id="UP000015454">
    <property type="component" value="Unassembled WGS sequence"/>
</dbReference>
<comment type="caution">
    <text evidence="5">The sequence shown here is derived from an EMBL/GenBank/DDBJ whole genome shotgun (WGS) entry which is preliminary data.</text>
</comment>
<dbReference type="STRING" id="1049789.LEP1GSC050_3277"/>
<dbReference type="GO" id="GO:0044780">
    <property type="term" value="P:bacterial-type flagellum assembly"/>
    <property type="evidence" value="ECO:0007669"/>
    <property type="project" value="InterPro"/>
</dbReference>
<dbReference type="SUPFAM" id="SSF140566">
    <property type="entry name" value="FlgN-like"/>
    <property type="match status" value="1"/>
</dbReference>
<evidence type="ECO:0000313" key="6">
    <source>
        <dbReference type="Proteomes" id="UP000015454"/>
    </source>
</evidence>
<evidence type="ECO:0000256" key="4">
    <source>
        <dbReference type="SAM" id="MobiDB-lite"/>
    </source>
</evidence>
<dbReference type="AlphaFoldDB" id="T0FDE4"/>
<reference evidence="5" key="1">
    <citation type="submission" date="2013-05" db="EMBL/GenBank/DDBJ databases">
        <authorList>
            <person name="Harkins D.M."/>
            <person name="Durkin A.S."/>
            <person name="Brinkac L.M."/>
            <person name="Haft D.H."/>
            <person name="Selengut J.D."/>
            <person name="Sanka R."/>
            <person name="DePew J."/>
            <person name="Purushe J."/>
            <person name="Hartskeerl R.A."/>
            <person name="Ahmed A."/>
            <person name="van der Linden H."/>
            <person name="Goris M.G.A."/>
            <person name="Vinetz J.M."/>
            <person name="Sutton G.G."/>
            <person name="Nierman W.C."/>
            <person name="Fouts D.E."/>
        </authorList>
    </citation>
    <scope>NUCLEOTIDE SEQUENCE [LARGE SCALE GENOMIC DNA]</scope>
    <source>
        <strain evidence="5">5399</strain>
    </source>
</reference>
<keyword evidence="6" id="KW-1185">Reference proteome</keyword>
<sequence length="187" mass="21612">MGRNRTRTMTLQKEEWLERIYSLFKEEIRLYSEILELEIEKTAAVTKADGKSLEKIAKNTYELIVHASELERVRMSAMEEVHQSGSINSVQDITPLTLTDFLNKLDRESGHRLKHLGTQLKDTVHKLKERIKANDRLIRTRQEFLQVTIEAMRENVKSGEVSTYEDDSPVTVRTPRKRSSVLVNASA</sequence>
<comment type="function">
    <text evidence="1">Required for the efficient initiation of filament assembly.</text>
</comment>
<keyword evidence="3" id="KW-1005">Bacterial flagellum biogenesis</keyword>
<evidence type="ECO:0000256" key="3">
    <source>
        <dbReference type="ARBA" id="ARBA00022795"/>
    </source>
</evidence>
<gene>
    <name evidence="5" type="ORF">LEP1GSC050_3277</name>
</gene>
<feature type="region of interest" description="Disordered" evidence="4">
    <location>
        <begin position="160"/>
        <end position="187"/>
    </location>
</feature>
<evidence type="ECO:0000313" key="5">
    <source>
        <dbReference type="EMBL" id="EQA45901.1"/>
    </source>
</evidence>
<accession>T0FDE4</accession>
<dbReference type="InterPro" id="IPR036679">
    <property type="entry name" value="FlgN-like_sf"/>
</dbReference>
<proteinExistence type="inferred from homology"/>